<proteinExistence type="predicted"/>
<dbReference type="Proteomes" id="UP001501444">
    <property type="component" value="Unassembled WGS sequence"/>
</dbReference>
<evidence type="ECO:0000259" key="1">
    <source>
        <dbReference type="Pfam" id="PF01695"/>
    </source>
</evidence>
<accession>A0ABN3G8Z1</accession>
<reference evidence="2 3" key="1">
    <citation type="journal article" date="2019" name="Int. J. Syst. Evol. Microbiol.">
        <title>The Global Catalogue of Microorganisms (GCM) 10K type strain sequencing project: providing services to taxonomists for standard genome sequencing and annotation.</title>
        <authorList>
            <consortium name="The Broad Institute Genomics Platform"/>
            <consortium name="The Broad Institute Genome Sequencing Center for Infectious Disease"/>
            <person name="Wu L."/>
            <person name="Ma J."/>
        </authorList>
    </citation>
    <scope>NUCLEOTIDE SEQUENCE [LARGE SCALE GENOMIC DNA]</scope>
    <source>
        <strain evidence="2 3">JCM 3272</strain>
    </source>
</reference>
<keyword evidence="3" id="KW-1185">Reference proteome</keyword>
<gene>
    <name evidence="2" type="ORF">GCM10010170_033720</name>
</gene>
<dbReference type="PANTHER" id="PTHR30050:SF4">
    <property type="entry name" value="ATP-BINDING PROTEIN RV3427C IN INSERTION SEQUENCE-RELATED"/>
    <property type="match status" value="1"/>
</dbReference>
<sequence length="216" mass="24269">MLRDTSLHATIQRVCAERGIQPAERLPWEPLTRRAFQTEQLAAVIHERWAGRYDHAQPEPRVNTWIGQHLANPTGHPALFLSGTTGSGKTHQAVAAARVIASSRFGGPYTWAATTHPDLGDELRPRSDDSHEHALDRYLNADLLLLDDLGAGMTTPWMTDCVQRLVDRRWTRRMATIYTTNLPPDQLRAAVGDRVYSRLGDTTRVTLTGTDRRWTA</sequence>
<comment type="caution">
    <text evidence="2">The sequence shown here is derived from an EMBL/GenBank/DDBJ whole genome shotgun (WGS) entry which is preliminary data.</text>
</comment>
<dbReference type="SUPFAM" id="SSF52540">
    <property type="entry name" value="P-loop containing nucleoside triphosphate hydrolases"/>
    <property type="match status" value="1"/>
</dbReference>
<dbReference type="InterPro" id="IPR027417">
    <property type="entry name" value="P-loop_NTPase"/>
</dbReference>
<evidence type="ECO:0000313" key="3">
    <source>
        <dbReference type="Proteomes" id="UP001501444"/>
    </source>
</evidence>
<evidence type="ECO:0000313" key="2">
    <source>
        <dbReference type="EMBL" id="GAA2346728.1"/>
    </source>
</evidence>
<feature type="domain" description="IstB-like ATP-binding" evidence="1">
    <location>
        <begin position="79"/>
        <end position="195"/>
    </location>
</feature>
<dbReference type="Pfam" id="PF01695">
    <property type="entry name" value="IstB_IS21"/>
    <property type="match status" value="1"/>
</dbReference>
<dbReference type="InterPro" id="IPR002611">
    <property type="entry name" value="IstB_ATP-bd"/>
</dbReference>
<protein>
    <recommendedName>
        <fullName evidence="1">IstB-like ATP-binding domain-containing protein</fullName>
    </recommendedName>
</protein>
<dbReference type="Gene3D" id="3.40.50.300">
    <property type="entry name" value="P-loop containing nucleotide triphosphate hydrolases"/>
    <property type="match status" value="1"/>
</dbReference>
<name>A0ABN3G8Z1_9ACTN</name>
<dbReference type="RefSeq" id="WP_344613322.1">
    <property type="nucleotide sequence ID" value="NZ_BAAARV010000025.1"/>
</dbReference>
<organism evidence="2 3">
    <name type="scientific">Dactylosporangium salmoneum</name>
    <dbReference type="NCBI Taxonomy" id="53361"/>
    <lineage>
        <taxon>Bacteria</taxon>
        <taxon>Bacillati</taxon>
        <taxon>Actinomycetota</taxon>
        <taxon>Actinomycetes</taxon>
        <taxon>Micromonosporales</taxon>
        <taxon>Micromonosporaceae</taxon>
        <taxon>Dactylosporangium</taxon>
    </lineage>
</organism>
<dbReference type="PANTHER" id="PTHR30050">
    <property type="entry name" value="CHROMOSOMAL REPLICATION INITIATOR PROTEIN DNAA"/>
    <property type="match status" value="1"/>
</dbReference>
<dbReference type="EMBL" id="BAAARV010000025">
    <property type="protein sequence ID" value="GAA2346728.1"/>
    <property type="molecule type" value="Genomic_DNA"/>
</dbReference>